<proteinExistence type="predicted"/>
<evidence type="ECO:0000313" key="2">
    <source>
        <dbReference type="Proteomes" id="UP000466848"/>
    </source>
</evidence>
<dbReference type="Proteomes" id="UP000466848">
    <property type="component" value="Chromosome"/>
</dbReference>
<dbReference type="KEGG" id="abut:Ami103574_14800"/>
<gene>
    <name evidence="1" type="ORF">Ami103574_14800</name>
</gene>
<organism evidence="1 2">
    <name type="scientific">Aminipila butyrica</name>
    <dbReference type="NCBI Taxonomy" id="433296"/>
    <lineage>
        <taxon>Bacteria</taxon>
        <taxon>Bacillati</taxon>
        <taxon>Bacillota</taxon>
        <taxon>Clostridia</taxon>
        <taxon>Peptostreptococcales</taxon>
        <taxon>Anaerovoracaceae</taxon>
        <taxon>Aminipila</taxon>
    </lineage>
</organism>
<accession>A0A858BYF2</accession>
<reference evidence="1 2" key="1">
    <citation type="submission" date="2020-02" db="EMBL/GenBank/DDBJ databases">
        <authorList>
            <person name="Kim Y.B."/>
            <person name="Roh S.W."/>
        </authorList>
    </citation>
    <scope>NUCLEOTIDE SEQUENCE [LARGE SCALE GENOMIC DNA]</scope>
    <source>
        <strain evidence="1 2">DSM 103574</strain>
    </source>
</reference>
<dbReference type="RefSeq" id="WP_163067720.1">
    <property type="nucleotide sequence ID" value="NZ_CP048649.1"/>
</dbReference>
<evidence type="ECO:0000313" key="1">
    <source>
        <dbReference type="EMBL" id="QIB70482.1"/>
    </source>
</evidence>
<dbReference type="AlphaFoldDB" id="A0A858BYF2"/>
<protein>
    <submittedName>
        <fullName evidence="1">Uncharacterized protein</fullName>
    </submittedName>
</protein>
<keyword evidence="2" id="KW-1185">Reference proteome</keyword>
<dbReference type="EMBL" id="CP048649">
    <property type="protein sequence ID" value="QIB70482.1"/>
    <property type="molecule type" value="Genomic_DNA"/>
</dbReference>
<sequence length="80" mass="9072">MDSVTQSFVPDLMAQYLGEESDIQGLYSSLDSQIVEKLGEPSSESGSDIDWEAETWTVSLYQRSELFVSVVQSWYPQKSR</sequence>
<name>A0A858BYF2_9FIRM</name>